<evidence type="ECO:0000313" key="6">
    <source>
        <dbReference type="EMBL" id="KNC82232.1"/>
    </source>
</evidence>
<comment type="subcellular location">
    <subcellularLocation>
        <location evidence="1">Nucleus</location>
    </subcellularLocation>
</comment>
<evidence type="ECO:0000256" key="1">
    <source>
        <dbReference type="ARBA" id="ARBA00004123"/>
    </source>
</evidence>
<dbReference type="Pfam" id="PF11894">
    <property type="entry name" value="Nup192"/>
    <property type="match status" value="1"/>
</dbReference>
<evidence type="ECO:0000313" key="7">
    <source>
        <dbReference type="Proteomes" id="UP000054560"/>
    </source>
</evidence>
<evidence type="ECO:0000256" key="3">
    <source>
        <dbReference type="ARBA" id="ARBA00022448"/>
    </source>
</evidence>
<accession>A0A0L0FZH5</accession>
<dbReference type="OrthoDB" id="2019644at2759"/>
<keyword evidence="7" id="KW-1185">Reference proteome</keyword>
<dbReference type="InterPro" id="IPR021827">
    <property type="entry name" value="Nup186/Nup192/Nup205"/>
</dbReference>
<name>A0A0L0FZH5_9EUKA</name>
<protein>
    <submittedName>
        <fullName evidence="6">Uncharacterized protein</fullName>
    </submittedName>
</protein>
<dbReference type="Proteomes" id="UP000054560">
    <property type="component" value="Unassembled WGS sequence"/>
</dbReference>
<evidence type="ECO:0000256" key="2">
    <source>
        <dbReference type="ARBA" id="ARBA00005892"/>
    </source>
</evidence>
<keyword evidence="3" id="KW-0813">Transport</keyword>
<dbReference type="GO" id="GO:0006999">
    <property type="term" value="P:nuclear pore organization"/>
    <property type="evidence" value="ECO:0007669"/>
    <property type="project" value="TreeGrafter"/>
</dbReference>
<gene>
    <name evidence="6" type="ORF">SARC_05474</name>
</gene>
<dbReference type="GO" id="GO:0044611">
    <property type="term" value="C:nuclear pore inner ring"/>
    <property type="evidence" value="ECO:0007669"/>
    <property type="project" value="TreeGrafter"/>
</dbReference>
<dbReference type="STRING" id="667725.A0A0L0FZH5"/>
<dbReference type="RefSeq" id="XP_014156134.1">
    <property type="nucleotide sequence ID" value="XM_014300659.1"/>
</dbReference>
<reference evidence="6 7" key="1">
    <citation type="submission" date="2011-02" db="EMBL/GenBank/DDBJ databases">
        <title>The Genome Sequence of Sphaeroforma arctica JP610.</title>
        <authorList>
            <consortium name="The Broad Institute Genome Sequencing Platform"/>
            <person name="Russ C."/>
            <person name="Cuomo C."/>
            <person name="Young S.K."/>
            <person name="Zeng Q."/>
            <person name="Gargeya S."/>
            <person name="Alvarado L."/>
            <person name="Berlin A."/>
            <person name="Chapman S.B."/>
            <person name="Chen Z."/>
            <person name="Freedman E."/>
            <person name="Gellesch M."/>
            <person name="Goldberg J."/>
            <person name="Griggs A."/>
            <person name="Gujja S."/>
            <person name="Heilman E."/>
            <person name="Heiman D."/>
            <person name="Howarth C."/>
            <person name="Mehta T."/>
            <person name="Neiman D."/>
            <person name="Pearson M."/>
            <person name="Roberts A."/>
            <person name="Saif S."/>
            <person name="Shea T."/>
            <person name="Shenoy N."/>
            <person name="Sisk P."/>
            <person name="Stolte C."/>
            <person name="Sykes S."/>
            <person name="White J."/>
            <person name="Yandava C."/>
            <person name="Burger G."/>
            <person name="Gray M.W."/>
            <person name="Holland P.W.H."/>
            <person name="King N."/>
            <person name="Lang F.B.F."/>
            <person name="Roger A.J."/>
            <person name="Ruiz-Trillo I."/>
            <person name="Haas B."/>
            <person name="Nusbaum C."/>
            <person name="Birren B."/>
        </authorList>
    </citation>
    <scope>NUCLEOTIDE SEQUENCE [LARGE SCALE GENOMIC DNA]</scope>
    <source>
        <strain evidence="6 7">JP610</strain>
    </source>
</reference>
<dbReference type="GeneID" id="25905978"/>
<dbReference type="eggNOG" id="KOG1835">
    <property type="taxonomic scope" value="Eukaryota"/>
</dbReference>
<feature type="compositionally biased region" description="Basic and acidic residues" evidence="5">
    <location>
        <begin position="984"/>
        <end position="998"/>
    </location>
</feature>
<feature type="compositionally biased region" description="Basic and acidic residues" evidence="5">
    <location>
        <begin position="516"/>
        <end position="526"/>
    </location>
</feature>
<feature type="compositionally biased region" description="Low complexity" evidence="5">
    <location>
        <begin position="999"/>
        <end position="1008"/>
    </location>
</feature>
<dbReference type="AlphaFoldDB" id="A0A0L0FZH5"/>
<dbReference type="PANTHER" id="PTHR31344:SF0">
    <property type="entry name" value="NUCLEAR PORE COMPLEX PROTEIN NUP205"/>
    <property type="match status" value="1"/>
</dbReference>
<proteinExistence type="inferred from homology"/>
<evidence type="ECO:0000256" key="5">
    <source>
        <dbReference type="SAM" id="MobiDB-lite"/>
    </source>
</evidence>
<dbReference type="GO" id="GO:0017056">
    <property type="term" value="F:structural constituent of nuclear pore"/>
    <property type="evidence" value="ECO:0007669"/>
    <property type="project" value="TreeGrafter"/>
</dbReference>
<evidence type="ECO:0000256" key="4">
    <source>
        <dbReference type="ARBA" id="ARBA00023242"/>
    </source>
</evidence>
<dbReference type="PANTHER" id="PTHR31344">
    <property type="entry name" value="NUCLEAR PORE COMPLEX PROTEIN NUP205"/>
    <property type="match status" value="1"/>
</dbReference>
<organism evidence="6 7">
    <name type="scientific">Sphaeroforma arctica JP610</name>
    <dbReference type="NCBI Taxonomy" id="667725"/>
    <lineage>
        <taxon>Eukaryota</taxon>
        <taxon>Ichthyosporea</taxon>
        <taxon>Ichthyophonida</taxon>
        <taxon>Sphaeroforma</taxon>
    </lineage>
</organism>
<dbReference type="EMBL" id="KQ241947">
    <property type="protein sequence ID" value="KNC82232.1"/>
    <property type="molecule type" value="Genomic_DNA"/>
</dbReference>
<feature type="region of interest" description="Disordered" evidence="5">
    <location>
        <begin position="516"/>
        <end position="536"/>
    </location>
</feature>
<feature type="region of interest" description="Disordered" evidence="5">
    <location>
        <begin position="978"/>
        <end position="1020"/>
    </location>
</feature>
<comment type="similarity">
    <text evidence="2">Belongs to the NUP186/NUP192/NUP205 family.</text>
</comment>
<keyword evidence="4" id="KW-0539">Nucleus</keyword>
<sequence length="1163" mass="130121">MATQYHSNALKVSDSDVVPAGWEECALLAATCLLFIATRESYSAQQAVKDLDSGEDGDGSMSIQTVRSDAHFHYVLAQENSRELTALVKLMQAVDPNDIVSMATDESSSSFPGANQISLFVPSSQNGAMNRVNGRVTMATPKPVVEYYSDFSIVIMHAVYYGVYAYTSVHCNTEVKLITNLLDGPWKSRTLQSVYSLFLATTMERGLVDGDTVQHDEYLAKALQHTVPATDRAHDTLSVHPTTLQLMGEHQLIGGDGSDGDVGRENVLRILRTRVVTSLFIEGSENRELFLRCYEEIMGCVYLMKKDEWLRKSQSITEMIVLREFVDLWGALYKDWPEGTLVLLRTECLERLLAYGFDVPEEAQDFKLKAQHCLAVYASFIGMLGSLCNSSECSAQLTAAIKYREDRLSWKRFKEFIDDYVRDLDPSRRAYANGGRIPAPAASMGTYTQGGNYGNYDTSGNHGNYDPHWNGSQGGYAQNLRPTFGSQRAFEGNGFGQQQHTLQDTHMYERRDSARNMDTANDKDAETDQDMPQIDPTDEKGLRLILRLIRRACRYPDSDAVKHIAYKWEPVGQLFKLLTCRIPLTLRAAVMRTIAAFAITPAHAYELWSVMDEHNLRDVVLVDRQALEAKDGVYPLTIAFLELLHVLLNATDHLKLTNTLGLPRRVPGLAAYLRFVVDVFVLAQDAAFVYESERWKVFKLCSGIFEVVLTQYKISPAHFYDRYYSPDNAYTDDPLLPLTTQQDLQQQQQTRSAFSDPDSSLYPDGSLSADSSLIAPTHVCQSERANRPPGMQLLTEFLTGNKQPLVKGVLRLLERGVSALTRAKNMAKRNAQCKKLHARAEICIRSSLRLIHAVLVSQADFIHFAISAGSKNCLPTLVPLEKHVISADKHPVMGHTNSVKAIAQFVSYDCAEIASLSVRIMTLLSQALVSGPKLVPLVRDTQIKAESYVMGHVSSIDSDRRDFMMGYVQRLVQRAPRVPTLDTAHTRHSDKYTRDNRLTRTGTGSTTRPDAAKDQNLPHTPSHDILEEIVQLLIVNLTDVPFPNVAHYILGYDLNTPETTDLRRERSCLYHIHAMVQMGVHERSGRSHGNGGGGVGRDGDRMYEAYMGTQTLTGTGANGGRGQRMGRGEEGETLFQFNPKLSELCYRLIYLLCTQVYYYTTQT</sequence>